<dbReference type="GO" id="GO:0032154">
    <property type="term" value="C:cleavage furrow"/>
    <property type="evidence" value="ECO:0007669"/>
    <property type="project" value="UniProtKB-SubCell"/>
</dbReference>
<evidence type="ECO:0000256" key="7">
    <source>
        <dbReference type="ARBA" id="ARBA00022838"/>
    </source>
</evidence>
<name>A0A8T2L6V7_ASTMX</name>
<evidence type="ECO:0000256" key="10">
    <source>
        <dbReference type="ARBA" id="ARBA00023306"/>
    </source>
</evidence>
<keyword evidence="10" id="KW-0131">Cell cycle</keyword>
<comment type="caution">
    <text evidence="15">The sequence shown here is derived from an EMBL/GenBank/DDBJ whole genome shotgun (WGS) entry which is preliminary data.</text>
</comment>
<accession>A0A8T2L6V7</accession>
<dbReference type="GO" id="GO:0051301">
    <property type="term" value="P:cell division"/>
    <property type="evidence" value="ECO:0007669"/>
    <property type="project" value="UniProtKB-KW"/>
</dbReference>
<feature type="region of interest" description="Disordered" evidence="13">
    <location>
        <begin position="32"/>
        <end position="73"/>
    </location>
</feature>
<evidence type="ECO:0000256" key="5">
    <source>
        <dbReference type="ARBA" id="ARBA00022618"/>
    </source>
</evidence>
<dbReference type="PANTHER" id="PTHR18884">
    <property type="entry name" value="SEPTIN"/>
    <property type="match status" value="1"/>
</dbReference>
<dbReference type="AlphaFoldDB" id="A0A8T2L6V7"/>
<keyword evidence="8" id="KW-0175">Coiled coil</keyword>
<evidence type="ECO:0000313" key="15">
    <source>
        <dbReference type="EMBL" id="KAG9265755.1"/>
    </source>
</evidence>
<sequence>MATNNLRSAIENFEELFRRTLFVEFPTFQQNDINETRQDDGEHFPDSISMSAESEVDDQPTAHTACPTSPLSQHKWVQVDSQDFDNSPKSPARPDSACGNTDPYDYLVEEEKECVGFARLVKQVQRNAVRQGFEFTLMVVGESGLGKSTLINSLFLQDLYKDRPLSGPRERMYQTVAITKKTVDIVEKGVKLRLNLVDTPGFGDSMNSTNSWKPVLDYVEQQFKHYHIGEASPNRKNLQDHRVHCCLYFISSFGHGLKPIDVQFMKALHRKVNIVPVLAKADCLTPSEIQRMKVRILKELDENDIKIFQFPECDPNEDELYRQQDLEIKKSIPFAVVGSNTTVEHNSKRIRARLYPWGVVEVENPAHCDFVHLRNMLVRTHMQDLKDTTDYLLYENYRMQLMCQNQAH</sequence>
<evidence type="ECO:0000313" key="16">
    <source>
        <dbReference type="Proteomes" id="UP000752171"/>
    </source>
</evidence>
<comment type="similarity">
    <text evidence="12">Belongs to the TRAFAC class TrmE-Era-EngA-EngB-Septin-like GTPase superfamily. Septin GTPase family.</text>
</comment>
<dbReference type="GO" id="GO:0005525">
    <property type="term" value="F:GTP binding"/>
    <property type="evidence" value="ECO:0007669"/>
    <property type="project" value="UniProtKB-KW"/>
</dbReference>
<dbReference type="SUPFAM" id="SSF52540">
    <property type="entry name" value="P-loop containing nucleoside triphosphate hydrolases"/>
    <property type="match status" value="1"/>
</dbReference>
<feature type="region of interest" description="Disordered" evidence="13">
    <location>
        <begin position="81"/>
        <end position="100"/>
    </location>
</feature>
<evidence type="ECO:0000256" key="12">
    <source>
        <dbReference type="RuleBase" id="RU004560"/>
    </source>
</evidence>
<dbReference type="Proteomes" id="UP000752171">
    <property type="component" value="Unassembled WGS sequence"/>
</dbReference>
<keyword evidence="11" id="KW-0137">Centromere</keyword>
<evidence type="ECO:0000256" key="4">
    <source>
        <dbReference type="ARBA" id="ARBA00018906"/>
    </source>
</evidence>
<dbReference type="Pfam" id="PF00735">
    <property type="entry name" value="Septin"/>
    <property type="match status" value="1"/>
</dbReference>
<evidence type="ECO:0000256" key="13">
    <source>
        <dbReference type="SAM" id="MobiDB-lite"/>
    </source>
</evidence>
<dbReference type="KEGG" id="amex:103021587"/>
<dbReference type="Gene3D" id="3.40.50.300">
    <property type="entry name" value="P-loop containing nucleotide triphosphate hydrolases"/>
    <property type="match status" value="1"/>
</dbReference>
<reference evidence="15 16" key="1">
    <citation type="submission" date="2021-07" db="EMBL/GenBank/DDBJ databases">
        <authorList>
            <person name="Imarazene B."/>
            <person name="Zahm M."/>
            <person name="Klopp C."/>
            <person name="Cabau C."/>
            <person name="Beille S."/>
            <person name="Jouanno E."/>
            <person name="Castinel A."/>
            <person name="Lluch J."/>
            <person name="Gil L."/>
            <person name="Kuchtly C."/>
            <person name="Lopez Roques C."/>
            <person name="Donnadieu C."/>
            <person name="Parrinello H."/>
            <person name="Journot L."/>
            <person name="Du K."/>
            <person name="Schartl M."/>
            <person name="Retaux S."/>
            <person name="Guiguen Y."/>
        </authorList>
    </citation>
    <scope>NUCLEOTIDE SEQUENCE [LARGE SCALE GENOMIC DNA]</scope>
    <source>
        <strain evidence="15">Pach_M1</strain>
        <tissue evidence="15">Testis</tissue>
    </source>
</reference>
<feature type="domain" description="Septin-type G" evidence="14">
    <location>
        <begin position="131"/>
        <end position="404"/>
    </location>
</feature>
<dbReference type="InterPro" id="IPR016491">
    <property type="entry name" value="Septin"/>
</dbReference>
<dbReference type="GO" id="GO:0005856">
    <property type="term" value="C:cytoskeleton"/>
    <property type="evidence" value="ECO:0007669"/>
    <property type="project" value="UniProtKB-ARBA"/>
</dbReference>
<evidence type="ECO:0000259" key="14">
    <source>
        <dbReference type="PROSITE" id="PS51719"/>
    </source>
</evidence>
<organism evidence="15 16">
    <name type="scientific">Astyanax mexicanus</name>
    <name type="common">Blind cave fish</name>
    <name type="synonym">Astyanax fasciatus mexicanus</name>
    <dbReference type="NCBI Taxonomy" id="7994"/>
    <lineage>
        <taxon>Eukaryota</taxon>
        <taxon>Metazoa</taxon>
        <taxon>Chordata</taxon>
        <taxon>Craniata</taxon>
        <taxon>Vertebrata</taxon>
        <taxon>Euteleostomi</taxon>
        <taxon>Actinopterygii</taxon>
        <taxon>Neopterygii</taxon>
        <taxon>Teleostei</taxon>
        <taxon>Ostariophysi</taxon>
        <taxon>Characiformes</taxon>
        <taxon>Characoidei</taxon>
        <taxon>Acestrorhamphidae</taxon>
        <taxon>Acestrorhamphinae</taxon>
        <taxon>Astyanax</taxon>
    </lineage>
</organism>
<dbReference type="PROSITE" id="PS51719">
    <property type="entry name" value="G_SEPTIN"/>
    <property type="match status" value="1"/>
</dbReference>
<dbReference type="FunFam" id="3.40.50.300:FF:000162">
    <property type="entry name" value="septin-7 isoform X1"/>
    <property type="match status" value="1"/>
</dbReference>
<keyword evidence="6 12" id="KW-0547">Nucleotide-binding</keyword>
<evidence type="ECO:0000256" key="9">
    <source>
        <dbReference type="ARBA" id="ARBA00023134"/>
    </source>
</evidence>
<gene>
    <name evidence="15" type="primary">SEPTIN4</name>
    <name evidence="15" type="ORF">AMEX_G20226</name>
</gene>
<evidence type="ECO:0000256" key="3">
    <source>
        <dbReference type="ARBA" id="ARBA00004629"/>
    </source>
</evidence>
<evidence type="ECO:0000256" key="11">
    <source>
        <dbReference type="ARBA" id="ARBA00023328"/>
    </source>
</evidence>
<dbReference type="CDD" id="cd01850">
    <property type="entry name" value="CDC_Septin"/>
    <property type="match status" value="1"/>
</dbReference>
<evidence type="ECO:0000256" key="1">
    <source>
        <dbReference type="ARBA" id="ARBA00004214"/>
    </source>
</evidence>
<keyword evidence="7" id="KW-0995">Kinetochore</keyword>
<dbReference type="InterPro" id="IPR030379">
    <property type="entry name" value="G_SEPTIN_dom"/>
</dbReference>
<keyword evidence="5" id="KW-0132">Cell division</keyword>
<dbReference type="GO" id="GO:0000776">
    <property type="term" value="C:kinetochore"/>
    <property type="evidence" value="ECO:0007669"/>
    <property type="project" value="UniProtKB-KW"/>
</dbReference>
<evidence type="ECO:0000256" key="8">
    <source>
        <dbReference type="ARBA" id="ARBA00023054"/>
    </source>
</evidence>
<feature type="compositionally biased region" description="Basic and acidic residues" evidence="13">
    <location>
        <begin position="34"/>
        <end position="45"/>
    </location>
</feature>
<dbReference type="GO" id="GO:0030496">
    <property type="term" value="C:midbody"/>
    <property type="evidence" value="ECO:0007669"/>
    <property type="project" value="UniProtKB-SubCell"/>
</dbReference>
<evidence type="ECO:0000256" key="6">
    <source>
        <dbReference type="ARBA" id="ARBA00022741"/>
    </source>
</evidence>
<comment type="subcellular location">
    <subcellularLocation>
        <location evidence="3">Chromosome</location>
        <location evidence="3">Centromere</location>
        <location evidence="3">Kinetochore</location>
    </subcellularLocation>
    <subcellularLocation>
        <location evidence="2">Cleavage furrow</location>
    </subcellularLocation>
    <subcellularLocation>
        <location evidence="1">Midbody</location>
    </subcellularLocation>
</comment>
<keyword evidence="9 12" id="KW-0342">GTP-binding</keyword>
<dbReference type="InterPro" id="IPR027417">
    <property type="entry name" value="P-loop_NTPase"/>
</dbReference>
<proteinExistence type="inferred from homology"/>
<dbReference type="EMBL" id="JAICCE010000017">
    <property type="protein sequence ID" value="KAG9265755.1"/>
    <property type="molecule type" value="Genomic_DNA"/>
</dbReference>
<evidence type="ECO:0000256" key="2">
    <source>
        <dbReference type="ARBA" id="ARBA00004626"/>
    </source>
</evidence>
<protein>
    <recommendedName>
        <fullName evidence="4">Septin-7</fullName>
    </recommendedName>
</protein>